<evidence type="ECO:0000313" key="8">
    <source>
        <dbReference type="Proteomes" id="UP000248616"/>
    </source>
</evidence>
<dbReference type="InterPro" id="IPR006059">
    <property type="entry name" value="SBP"/>
</dbReference>
<sequence length="367" mass="41100">MKFSINRRRFVQTAWTALALGALPSFAKRASAQSKEVRVLVYGGAVGKAAIEAFAKPFEAETGIKVTAITQDFQAAQLELMVKSNNVTVDVAPLGRGSAIPAAKKGFLENIDYSIYRKEELDGIVDFVRQPFGVGIFVYGYVMVWNIKKFPVDKPRPNTWAEFWDVEKFPGARLLVSGQLGEEGPWEEALMADGVPTDKIYPMDVDRVFAKLDQIKPNIRKWWTSGSESQQLMRSGVGEVMNSYDGRAQLLIDQGDPIEINRNQAKITWDFWVIPKGSPNAANAQKFIEFATRADRQAAYAQLTNYGPTNLNAFKPIPDKLARKLASHPDYLKNNLRINSEWYAEVGSDGKTNAELLAARWSDWVLR</sequence>
<dbReference type="InterPro" id="IPR006311">
    <property type="entry name" value="TAT_signal"/>
</dbReference>
<name>A0A2W7BY43_9HYPH</name>
<dbReference type="Proteomes" id="UP000248616">
    <property type="component" value="Unassembled WGS sequence"/>
</dbReference>
<comment type="caution">
    <text evidence="7">The sequence shown here is derived from an EMBL/GenBank/DDBJ whole genome shotgun (WGS) entry which is preliminary data.</text>
</comment>
<keyword evidence="4 6" id="KW-0732">Signal</keyword>
<evidence type="ECO:0000256" key="4">
    <source>
        <dbReference type="ARBA" id="ARBA00022729"/>
    </source>
</evidence>
<dbReference type="GO" id="GO:0030975">
    <property type="term" value="F:thiamine binding"/>
    <property type="evidence" value="ECO:0007669"/>
    <property type="project" value="TreeGrafter"/>
</dbReference>
<dbReference type="EMBL" id="MZXV01000073">
    <property type="protein sequence ID" value="PZV34418.1"/>
    <property type="molecule type" value="Genomic_DNA"/>
</dbReference>
<feature type="signal peptide" evidence="6">
    <location>
        <begin position="1"/>
        <end position="27"/>
    </location>
</feature>
<keyword evidence="8" id="KW-1185">Reference proteome</keyword>
<dbReference type="PANTHER" id="PTHR30006">
    <property type="entry name" value="THIAMINE-BINDING PERIPLASMIC PROTEIN-RELATED"/>
    <property type="match status" value="1"/>
</dbReference>
<gene>
    <name evidence="7" type="ORF">B5V02_32640</name>
</gene>
<dbReference type="OrthoDB" id="9815444at2"/>
<accession>A0A2W7BY43</accession>
<evidence type="ECO:0000256" key="1">
    <source>
        <dbReference type="ARBA" id="ARBA00004418"/>
    </source>
</evidence>
<evidence type="ECO:0000313" key="7">
    <source>
        <dbReference type="EMBL" id="PZV34418.1"/>
    </source>
</evidence>
<keyword evidence="3" id="KW-0813">Transport</keyword>
<feature type="chain" id="PRO_5015899791" evidence="6">
    <location>
        <begin position="28"/>
        <end position="367"/>
    </location>
</feature>
<dbReference type="PROSITE" id="PS51318">
    <property type="entry name" value="TAT"/>
    <property type="match status" value="1"/>
</dbReference>
<comment type="subcellular location">
    <subcellularLocation>
        <location evidence="1">Periplasm</location>
    </subcellularLocation>
</comment>
<evidence type="ECO:0000256" key="6">
    <source>
        <dbReference type="SAM" id="SignalP"/>
    </source>
</evidence>
<reference evidence="8" key="1">
    <citation type="submission" date="2017-03" db="EMBL/GenBank/DDBJ databases">
        <authorList>
            <person name="Safronova V.I."/>
            <person name="Sazanova A.L."/>
            <person name="Chirak E.R."/>
        </authorList>
    </citation>
    <scope>NUCLEOTIDE SEQUENCE [LARGE SCALE GENOMIC DNA]</scope>
    <source>
        <strain evidence="8">Ach-343</strain>
    </source>
</reference>
<dbReference type="GO" id="GO:0015888">
    <property type="term" value="P:thiamine transport"/>
    <property type="evidence" value="ECO:0007669"/>
    <property type="project" value="TreeGrafter"/>
</dbReference>
<comment type="similarity">
    <text evidence="2">Belongs to the bacterial solute-binding protein 1 family.</text>
</comment>
<dbReference type="SUPFAM" id="SSF53850">
    <property type="entry name" value="Periplasmic binding protein-like II"/>
    <property type="match status" value="1"/>
</dbReference>
<organism evidence="7 8">
    <name type="scientific">Mesorhizobium kowhaii</name>
    <dbReference type="NCBI Taxonomy" id="1300272"/>
    <lineage>
        <taxon>Bacteria</taxon>
        <taxon>Pseudomonadati</taxon>
        <taxon>Pseudomonadota</taxon>
        <taxon>Alphaproteobacteria</taxon>
        <taxon>Hyphomicrobiales</taxon>
        <taxon>Phyllobacteriaceae</taxon>
        <taxon>Mesorhizobium</taxon>
    </lineage>
</organism>
<evidence type="ECO:0000256" key="3">
    <source>
        <dbReference type="ARBA" id="ARBA00022448"/>
    </source>
</evidence>
<dbReference type="AlphaFoldDB" id="A0A2W7BY43"/>
<evidence type="ECO:0000256" key="2">
    <source>
        <dbReference type="ARBA" id="ARBA00008520"/>
    </source>
</evidence>
<dbReference type="GO" id="GO:0030976">
    <property type="term" value="F:thiamine pyrophosphate binding"/>
    <property type="evidence" value="ECO:0007669"/>
    <property type="project" value="TreeGrafter"/>
</dbReference>
<dbReference type="Gene3D" id="3.40.190.10">
    <property type="entry name" value="Periplasmic binding protein-like II"/>
    <property type="match status" value="2"/>
</dbReference>
<evidence type="ECO:0000256" key="5">
    <source>
        <dbReference type="ARBA" id="ARBA00022764"/>
    </source>
</evidence>
<dbReference type="PANTHER" id="PTHR30006:SF3">
    <property type="entry name" value="THIAMINE-BINDING PERIPLASMIC PROTEIN"/>
    <property type="match status" value="1"/>
</dbReference>
<dbReference type="GO" id="GO:0030288">
    <property type="term" value="C:outer membrane-bounded periplasmic space"/>
    <property type="evidence" value="ECO:0007669"/>
    <property type="project" value="TreeGrafter"/>
</dbReference>
<protein>
    <submittedName>
        <fullName evidence="7">ABC transporter</fullName>
    </submittedName>
</protein>
<keyword evidence="5" id="KW-0574">Periplasm</keyword>
<dbReference type="CDD" id="cd13589">
    <property type="entry name" value="PBP2_polyamine_RpCGA009"/>
    <property type="match status" value="1"/>
</dbReference>
<proteinExistence type="inferred from homology"/>
<dbReference type="Pfam" id="PF13416">
    <property type="entry name" value="SBP_bac_8"/>
    <property type="match status" value="1"/>
</dbReference>